<evidence type="ECO:0000313" key="2">
    <source>
        <dbReference type="Proteomes" id="UP000789366"/>
    </source>
</evidence>
<accession>A0ACA9Q3H2</accession>
<gene>
    <name evidence="1" type="ORF">SPELUC_LOCUS13333</name>
</gene>
<sequence length="192" mass="21750">TVDNGYAILYARYSSNPTNVMRPVGGLYATFIPYNQTFQDITFPLFQLTQIEMKINAVHCDAYFGFCYYCIVSIIYNNTMKYEKVIFCSEKLINTVKLYGTPQKTDVHWSVLSSTPIGGHIFTAVDNASCFIQIYNVYDEISDYSKVNLTYFNTTGISAYGIKNNDFLFSLRDTNINNTSWSLLAVPLPNAG</sequence>
<dbReference type="Proteomes" id="UP000789366">
    <property type="component" value="Unassembled WGS sequence"/>
</dbReference>
<feature type="non-terminal residue" evidence="1">
    <location>
        <position position="1"/>
    </location>
</feature>
<evidence type="ECO:0000313" key="1">
    <source>
        <dbReference type="EMBL" id="CAG8734173.1"/>
    </source>
</evidence>
<dbReference type="EMBL" id="CAJVPW010034699">
    <property type="protein sequence ID" value="CAG8734173.1"/>
    <property type="molecule type" value="Genomic_DNA"/>
</dbReference>
<name>A0ACA9Q3H2_9GLOM</name>
<comment type="caution">
    <text evidence="1">The sequence shown here is derived from an EMBL/GenBank/DDBJ whole genome shotgun (WGS) entry which is preliminary data.</text>
</comment>
<keyword evidence="2" id="KW-1185">Reference proteome</keyword>
<reference evidence="1" key="1">
    <citation type="submission" date="2021-06" db="EMBL/GenBank/DDBJ databases">
        <authorList>
            <person name="Kallberg Y."/>
            <person name="Tangrot J."/>
            <person name="Rosling A."/>
        </authorList>
    </citation>
    <scope>NUCLEOTIDE SEQUENCE</scope>
    <source>
        <strain evidence="1">28 12/20/2015</strain>
    </source>
</reference>
<organism evidence="1 2">
    <name type="scientific">Cetraspora pellucida</name>
    <dbReference type="NCBI Taxonomy" id="1433469"/>
    <lineage>
        <taxon>Eukaryota</taxon>
        <taxon>Fungi</taxon>
        <taxon>Fungi incertae sedis</taxon>
        <taxon>Mucoromycota</taxon>
        <taxon>Glomeromycotina</taxon>
        <taxon>Glomeromycetes</taxon>
        <taxon>Diversisporales</taxon>
        <taxon>Gigasporaceae</taxon>
        <taxon>Cetraspora</taxon>
    </lineage>
</organism>
<protein>
    <submittedName>
        <fullName evidence="1">15448_t:CDS:1</fullName>
    </submittedName>
</protein>
<proteinExistence type="predicted"/>
<feature type="non-terminal residue" evidence="1">
    <location>
        <position position="192"/>
    </location>
</feature>